<dbReference type="AlphaFoldDB" id="A0A2K0XQ34"/>
<dbReference type="Proteomes" id="UP000236634">
    <property type="component" value="Unassembled WGS sequence"/>
</dbReference>
<accession>A0A2K0XQ34</accession>
<name>A0A2K0XQ34_9BACT</name>
<sequence>MNVCGLLFVRKGAVMRDVDYNHEAIHTAQWKELLYVGFLILYVGDFLCKLAKYKKWHKAYRMIVFEREAYDNQWDSNYLLNRKTFSWKEYF</sequence>
<gene>
    <name evidence="1" type="ORF">BFS16_00435</name>
</gene>
<evidence type="ECO:0000313" key="2">
    <source>
        <dbReference type="Proteomes" id="UP000236634"/>
    </source>
</evidence>
<comment type="caution">
    <text evidence="1">The sequence shown here is derived from an EMBL/GenBank/DDBJ whole genome shotgun (WGS) entry which is preliminary data.</text>
</comment>
<dbReference type="EMBL" id="NBAX01000001">
    <property type="protein sequence ID" value="PNP96631.1"/>
    <property type="molecule type" value="Genomic_DNA"/>
</dbReference>
<protein>
    <submittedName>
        <fullName evidence="1">Uncharacterized protein</fullName>
    </submittedName>
</protein>
<organism evidence="1 2">
    <name type="scientific">Hoylesella timonensis</name>
    <dbReference type="NCBI Taxonomy" id="386414"/>
    <lineage>
        <taxon>Bacteria</taxon>
        <taxon>Pseudomonadati</taxon>
        <taxon>Bacteroidota</taxon>
        <taxon>Bacteroidia</taxon>
        <taxon>Bacteroidales</taxon>
        <taxon>Prevotellaceae</taxon>
        <taxon>Hoylesella</taxon>
    </lineage>
</organism>
<proteinExistence type="predicted"/>
<reference evidence="1 2" key="1">
    <citation type="submission" date="2017-03" db="EMBL/GenBank/DDBJ databases">
        <authorList>
            <person name="Afonso C.L."/>
            <person name="Miller P.J."/>
            <person name="Scott M.A."/>
            <person name="Spackman E."/>
            <person name="Goraichik I."/>
            <person name="Dimitrov K.M."/>
            <person name="Suarez D.L."/>
            <person name="Swayne D.E."/>
        </authorList>
    </citation>
    <scope>NUCLEOTIDE SEQUENCE [LARGE SCALE GENOMIC DNA]</scope>
    <source>
        <strain evidence="1 2">DNF00076</strain>
    </source>
</reference>
<evidence type="ECO:0000313" key="1">
    <source>
        <dbReference type="EMBL" id="PNP96631.1"/>
    </source>
</evidence>